<name>A0A225VAP4_9STRA</name>
<dbReference type="OrthoDB" id="121541at2759"/>
<keyword evidence="3" id="KW-1185">Reference proteome</keyword>
<keyword evidence="1" id="KW-0472">Membrane</keyword>
<evidence type="ECO:0000313" key="3">
    <source>
        <dbReference type="Proteomes" id="UP000198211"/>
    </source>
</evidence>
<dbReference type="Proteomes" id="UP000198211">
    <property type="component" value="Unassembled WGS sequence"/>
</dbReference>
<evidence type="ECO:0000313" key="2">
    <source>
        <dbReference type="EMBL" id="OWZ02445.1"/>
    </source>
</evidence>
<protein>
    <submittedName>
        <fullName evidence="2">Uncharacterized protein</fullName>
    </submittedName>
</protein>
<keyword evidence="1" id="KW-0812">Transmembrane</keyword>
<comment type="caution">
    <text evidence="2">The sequence shown here is derived from an EMBL/GenBank/DDBJ whole genome shotgun (WGS) entry which is preliminary data.</text>
</comment>
<reference evidence="3" key="1">
    <citation type="submission" date="2017-03" db="EMBL/GenBank/DDBJ databases">
        <title>Phytopthora megakarya and P. palmivora, two closely related causual agents of cacao black pod achieved similar genome size and gene model numbers by different mechanisms.</title>
        <authorList>
            <person name="Ali S."/>
            <person name="Shao J."/>
            <person name="Larry D.J."/>
            <person name="Kronmiller B."/>
            <person name="Shen D."/>
            <person name="Strem M.D."/>
            <person name="Melnick R.L."/>
            <person name="Guiltinan M.J."/>
            <person name="Tyler B.M."/>
            <person name="Meinhardt L.W."/>
            <person name="Bailey B.A."/>
        </authorList>
    </citation>
    <scope>NUCLEOTIDE SEQUENCE [LARGE SCALE GENOMIC DNA]</scope>
    <source>
        <strain evidence="3">zdho120</strain>
    </source>
</reference>
<accession>A0A225VAP4</accession>
<dbReference type="EMBL" id="NBNE01006163">
    <property type="protein sequence ID" value="OWZ02445.1"/>
    <property type="molecule type" value="Genomic_DNA"/>
</dbReference>
<dbReference type="AlphaFoldDB" id="A0A225VAP4"/>
<organism evidence="2 3">
    <name type="scientific">Phytophthora megakarya</name>
    <dbReference type="NCBI Taxonomy" id="4795"/>
    <lineage>
        <taxon>Eukaryota</taxon>
        <taxon>Sar</taxon>
        <taxon>Stramenopiles</taxon>
        <taxon>Oomycota</taxon>
        <taxon>Peronosporomycetes</taxon>
        <taxon>Peronosporales</taxon>
        <taxon>Peronosporaceae</taxon>
        <taxon>Phytophthora</taxon>
    </lineage>
</organism>
<sequence>MEVVTFATNDCKDEQRTNLEQRRIVQLYENMTFKQKVILGLLCAGIALEGLYLMACMIKYITEWFILLLAVTRRMKQLLARH</sequence>
<keyword evidence="1" id="KW-1133">Transmembrane helix</keyword>
<evidence type="ECO:0000256" key="1">
    <source>
        <dbReference type="SAM" id="Phobius"/>
    </source>
</evidence>
<gene>
    <name evidence="2" type="ORF">PHMEG_00025989</name>
</gene>
<proteinExistence type="predicted"/>
<feature type="transmembrane region" description="Helical" evidence="1">
    <location>
        <begin position="38"/>
        <end position="71"/>
    </location>
</feature>